<dbReference type="AlphaFoldDB" id="A0AB37WZJ2"/>
<evidence type="ECO:0008006" key="3">
    <source>
        <dbReference type="Google" id="ProtNLM"/>
    </source>
</evidence>
<gene>
    <name evidence="1" type="ORF">AA0115_g69</name>
</gene>
<evidence type="ECO:0000313" key="2">
    <source>
        <dbReference type="Proteomes" id="UP000292340"/>
    </source>
</evidence>
<dbReference type="Proteomes" id="UP000292340">
    <property type="component" value="Unassembled WGS sequence"/>
</dbReference>
<protein>
    <recommendedName>
        <fullName evidence="3">Ig-like domain-containing protein</fullName>
    </recommendedName>
</protein>
<dbReference type="EMBL" id="PDXB01000001">
    <property type="protein sequence ID" value="RYN38907.1"/>
    <property type="molecule type" value="Genomic_DNA"/>
</dbReference>
<sequence length="85" mass="9284">MQPGGYPPAPWPHRELYVYPSTPSPYLACAHGIPPSCRPVSSGSAPALAPVPASHVWYKPNKRLNVNKHQPTHYKTTAALDPNNM</sequence>
<organism evidence="1 2">
    <name type="scientific">Alternaria tenuissima</name>
    <dbReference type="NCBI Taxonomy" id="119927"/>
    <lineage>
        <taxon>Eukaryota</taxon>
        <taxon>Fungi</taxon>
        <taxon>Dikarya</taxon>
        <taxon>Ascomycota</taxon>
        <taxon>Pezizomycotina</taxon>
        <taxon>Dothideomycetes</taxon>
        <taxon>Pleosporomycetidae</taxon>
        <taxon>Pleosporales</taxon>
        <taxon>Pleosporineae</taxon>
        <taxon>Pleosporaceae</taxon>
        <taxon>Alternaria</taxon>
        <taxon>Alternaria sect. Alternaria</taxon>
        <taxon>Alternaria alternata complex</taxon>
    </lineage>
</organism>
<reference evidence="1" key="2">
    <citation type="journal article" date="2019" name="bioRxiv">
        <title>Genomics, evolutionary history and diagnostics of the Alternaria alternata species group including apple and Asian pear pathotypes.</title>
        <authorList>
            <person name="Armitage A.D."/>
            <person name="Cockerton H.M."/>
            <person name="Sreenivasaprasad S."/>
            <person name="Woodhall J.W."/>
            <person name="Lane C.R."/>
            <person name="Harrison R.J."/>
            <person name="Clarkson J.P."/>
        </authorList>
    </citation>
    <scope>NUCLEOTIDE SEQUENCE</scope>
    <source>
        <strain evidence="1">FERA 1164</strain>
    </source>
</reference>
<proteinExistence type="predicted"/>
<evidence type="ECO:0000313" key="1">
    <source>
        <dbReference type="EMBL" id="RYN38907.1"/>
    </source>
</evidence>
<accession>A0AB37WZJ2</accession>
<reference evidence="1" key="1">
    <citation type="submission" date="2017-10" db="EMBL/GenBank/DDBJ databases">
        <authorList>
            <person name="Armitage A.D."/>
            <person name="Barbara D.J."/>
            <person name="Woodhall J.W."/>
            <person name="Sreenivasaprasad S."/>
            <person name="Lane C.R."/>
            <person name="Clarkson J.P."/>
            <person name="Harrison R.J."/>
        </authorList>
    </citation>
    <scope>NUCLEOTIDE SEQUENCE</scope>
    <source>
        <strain evidence="1">FERA 1164</strain>
    </source>
</reference>
<name>A0AB37WZJ2_9PLEO</name>
<comment type="caution">
    <text evidence="1">The sequence shown here is derived from an EMBL/GenBank/DDBJ whole genome shotgun (WGS) entry which is preliminary data.</text>
</comment>